<name>A0A6L2P221_TANCI</name>
<feature type="region of interest" description="Disordered" evidence="1">
    <location>
        <begin position="45"/>
        <end position="79"/>
    </location>
</feature>
<protein>
    <submittedName>
        <fullName evidence="2">Uncharacterized protein</fullName>
    </submittedName>
</protein>
<evidence type="ECO:0000313" key="2">
    <source>
        <dbReference type="EMBL" id="GEU90894.1"/>
    </source>
</evidence>
<comment type="caution">
    <text evidence="2">The sequence shown here is derived from an EMBL/GenBank/DDBJ whole genome shotgun (WGS) entry which is preliminary data.</text>
</comment>
<sequence>TFVASEVIPQHTTLPLPFGSQIPKKSDHPRVVEYENEMILTAKRKAQAAKDRAVGKRAATEGAPNERRRRKQAEPVTEGDGMILESVTRAKEDTYQPLDNVEDTTEVNSSLSEHSLCFQHFNPSDEDKHNVKSHGVSSSSGGLHRRAFLGRNPGGDGIDTPAVRSQQSRLSDYQALQRSWFELGRKSLAHIDILQRYEALNEDYEKLFESHRFCRDVFDRKELGLIKKLVVVEKARDDLLDKDQEREERIKQLEADIASKTSSLTKSEGVVNTLKGDLECLTVDLGQAEIGVKASCSKEEAEAFLATAVDYDPACIDTFMSEFDSLFNKSYRYMEKLVESFWLPLGDLQNICPGLP</sequence>
<dbReference type="AlphaFoldDB" id="A0A6L2P221"/>
<accession>A0A6L2P221</accession>
<proteinExistence type="predicted"/>
<organism evidence="2">
    <name type="scientific">Tanacetum cinerariifolium</name>
    <name type="common">Dalmatian daisy</name>
    <name type="synonym">Chrysanthemum cinerariifolium</name>
    <dbReference type="NCBI Taxonomy" id="118510"/>
    <lineage>
        <taxon>Eukaryota</taxon>
        <taxon>Viridiplantae</taxon>
        <taxon>Streptophyta</taxon>
        <taxon>Embryophyta</taxon>
        <taxon>Tracheophyta</taxon>
        <taxon>Spermatophyta</taxon>
        <taxon>Magnoliopsida</taxon>
        <taxon>eudicotyledons</taxon>
        <taxon>Gunneridae</taxon>
        <taxon>Pentapetalae</taxon>
        <taxon>asterids</taxon>
        <taxon>campanulids</taxon>
        <taxon>Asterales</taxon>
        <taxon>Asteraceae</taxon>
        <taxon>Asteroideae</taxon>
        <taxon>Anthemideae</taxon>
        <taxon>Anthemidinae</taxon>
        <taxon>Tanacetum</taxon>
    </lineage>
</organism>
<dbReference type="EMBL" id="BKCJ010010285">
    <property type="protein sequence ID" value="GEU90894.1"/>
    <property type="molecule type" value="Genomic_DNA"/>
</dbReference>
<feature type="non-terminal residue" evidence="2">
    <location>
        <position position="1"/>
    </location>
</feature>
<reference evidence="2" key="1">
    <citation type="journal article" date="2019" name="Sci. Rep.">
        <title>Draft genome of Tanacetum cinerariifolium, the natural source of mosquito coil.</title>
        <authorList>
            <person name="Yamashiro T."/>
            <person name="Shiraishi A."/>
            <person name="Satake H."/>
            <person name="Nakayama K."/>
        </authorList>
    </citation>
    <scope>NUCLEOTIDE SEQUENCE</scope>
</reference>
<gene>
    <name evidence="2" type="ORF">Tci_062872</name>
</gene>
<evidence type="ECO:0000256" key="1">
    <source>
        <dbReference type="SAM" id="MobiDB-lite"/>
    </source>
</evidence>